<feature type="compositionally biased region" description="Low complexity" evidence="1">
    <location>
        <begin position="232"/>
        <end position="253"/>
    </location>
</feature>
<feature type="compositionally biased region" description="Low complexity" evidence="1">
    <location>
        <begin position="413"/>
        <end position="427"/>
    </location>
</feature>
<feature type="compositionally biased region" description="Low complexity" evidence="1">
    <location>
        <begin position="8"/>
        <end position="28"/>
    </location>
</feature>
<feature type="region of interest" description="Disordered" evidence="1">
    <location>
        <begin position="1"/>
        <end position="118"/>
    </location>
</feature>
<evidence type="ECO:0000256" key="1">
    <source>
        <dbReference type="SAM" id="MobiDB-lite"/>
    </source>
</evidence>
<feature type="compositionally biased region" description="Low complexity" evidence="1">
    <location>
        <begin position="35"/>
        <end position="47"/>
    </location>
</feature>
<sequence>MAPSTRSTKAAALPQTPTAATAAAPAKATRSRKGQAQSQQQPAAAAPNNKKRRLRSAKPDNASPLQLGVPTTTRRKATPKTKALKATKQTAEQDDTESVASAGTGDGDAESDADPGAAIFFKQNRKLEADLKELREARRPEVQYLVREFRPEGVIEGSESAIQLLHHVEKRARKPVASTAQPVVSESSKGKEAAVQTDEPAQLSAPLPSAVTPQSQSFFGRVKSFLASPFRSSLSSQSSQSPQASSLTETLTPSPTPVGESHSRHRKSKKISNRSRIIQKVVDSVSEDEKVKAKQWAESLLQNVTEDGSLKRKRREIELGVTVGSLQHLQGTKPWKEGTFGLDDDIADLEDDEHAPAWAVLHNQMQLDEDEQQPPTKKRKSIHDALRKEDLTPLRSSASDGLSPLPRITGHFPSSSPSGSPLFNSGGKTASRNDVQPRRAIEPSPMFDADMNHRNGTNVFNELQGSSVAPQTSTQKRAAVQEASPRDTSLKEADFSNACHFNPMDARASSRPRPIPCIASSSAR</sequence>
<evidence type="ECO:0000313" key="3">
    <source>
        <dbReference type="Proteomes" id="UP000244855"/>
    </source>
</evidence>
<feature type="region of interest" description="Disordered" evidence="1">
    <location>
        <begin position="365"/>
        <end position="491"/>
    </location>
</feature>
<feature type="compositionally biased region" description="Basic residues" evidence="1">
    <location>
        <begin position="73"/>
        <end position="85"/>
    </location>
</feature>
<name>A0A2V1DFW9_9PLEO</name>
<feature type="region of interest" description="Disordered" evidence="1">
    <location>
        <begin position="171"/>
        <end position="213"/>
    </location>
</feature>
<organism evidence="2 3">
    <name type="scientific">Periconia macrospinosa</name>
    <dbReference type="NCBI Taxonomy" id="97972"/>
    <lineage>
        <taxon>Eukaryota</taxon>
        <taxon>Fungi</taxon>
        <taxon>Dikarya</taxon>
        <taxon>Ascomycota</taxon>
        <taxon>Pezizomycotina</taxon>
        <taxon>Dothideomycetes</taxon>
        <taxon>Pleosporomycetidae</taxon>
        <taxon>Pleosporales</taxon>
        <taxon>Massarineae</taxon>
        <taxon>Periconiaceae</taxon>
        <taxon>Periconia</taxon>
    </lineage>
</organism>
<dbReference type="EMBL" id="KZ805448">
    <property type="protein sequence ID" value="PVH97012.1"/>
    <property type="molecule type" value="Genomic_DNA"/>
</dbReference>
<feature type="compositionally biased region" description="Polar residues" evidence="1">
    <location>
        <begin position="178"/>
        <end position="187"/>
    </location>
</feature>
<dbReference type="Proteomes" id="UP000244855">
    <property type="component" value="Unassembled WGS sequence"/>
</dbReference>
<proteinExistence type="predicted"/>
<gene>
    <name evidence="2" type="ORF">DM02DRAFT_96181</name>
</gene>
<evidence type="ECO:0000313" key="2">
    <source>
        <dbReference type="EMBL" id="PVH97012.1"/>
    </source>
</evidence>
<feature type="region of interest" description="Disordered" evidence="1">
    <location>
        <begin position="504"/>
        <end position="524"/>
    </location>
</feature>
<keyword evidence="3" id="KW-1185">Reference proteome</keyword>
<reference evidence="2 3" key="1">
    <citation type="journal article" date="2018" name="Sci. Rep.">
        <title>Comparative genomics provides insights into the lifestyle and reveals functional heterogeneity of dark septate endophytic fungi.</title>
        <authorList>
            <person name="Knapp D.G."/>
            <person name="Nemeth J.B."/>
            <person name="Barry K."/>
            <person name="Hainaut M."/>
            <person name="Henrissat B."/>
            <person name="Johnson J."/>
            <person name="Kuo A."/>
            <person name="Lim J.H.P."/>
            <person name="Lipzen A."/>
            <person name="Nolan M."/>
            <person name="Ohm R.A."/>
            <person name="Tamas L."/>
            <person name="Grigoriev I.V."/>
            <person name="Spatafora J.W."/>
            <person name="Nagy L.G."/>
            <person name="Kovacs G.M."/>
        </authorList>
    </citation>
    <scope>NUCLEOTIDE SEQUENCE [LARGE SCALE GENOMIC DNA]</scope>
    <source>
        <strain evidence="2 3">DSE2036</strain>
    </source>
</reference>
<feature type="compositionally biased region" description="Basic and acidic residues" evidence="1">
    <location>
        <begin position="382"/>
        <end position="392"/>
    </location>
</feature>
<dbReference type="AlphaFoldDB" id="A0A2V1DFW9"/>
<accession>A0A2V1DFW9</accession>
<protein>
    <submittedName>
        <fullName evidence="2">Uncharacterized protein</fullName>
    </submittedName>
</protein>
<dbReference type="OrthoDB" id="3786084at2759"/>
<feature type="compositionally biased region" description="Basic residues" evidence="1">
    <location>
        <begin position="263"/>
        <end position="273"/>
    </location>
</feature>
<feature type="region of interest" description="Disordered" evidence="1">
    <location>
        <begin position="232"/>
        <end position="275"/>
    </location>
</feature>
<feature type="compositionally biased region" description="Polar residues" evidence="1">
    <location>
        <begin position="454"/>
        <end position="476"/>
    </location>
</feature>